<feature type="region of interest" description="Disordered" evidence="1">
    <location>
        <begin position="25"/>
        <end position="57"/>
    </location>
</feature>
<feature type="region of interest" description="Disordered" evidence="1">
    <location>
        <begin position="218"/>
        <end position="295"/>
    </location>
</feature>
<evidence type="ECO:0000313" key="3">
    <source>
        <dbReference type="EMBL" id="QEL17492.1"/>
    </source>
</evidence>
<feature type="compositionally biased region" description="Basic and acidic residues" evidence="1">
    <location>
        <begin position="34"/>
        <end position="57"/>
    </location>
</feature>
<feature type="signal peptide" evidence="2">
    <location>
        <begin position="1"/>
        <end position="23"/>
    </location>
</feature>
<feature type="compositionally biased region" description="Basic and acidic residues" evidence="1">
    <location>
        <begin position="261"/>
        <end position="271"/>
    </location>
</feature>
<dbReference type="RefSeq" id="WP_149112093.1">
    <property type="nucleotide sequence ID" value="NZ_CP042425.1"/>
</dbReference>
<gene>
    <name evidence="3" type="ORF">PX52LOC_04481</name>
</gene>
<feature type="compositionally biased region" description="Basic and acidic residues" evidence="1">
    <location>
        <begin position="282"/>
        <end position="295"/>
    </location>
</feature>
<feature type="compositionally biased region" description="Pro residues" evidence="1">
    <location>
        <begin position="234"/>
        <end position="260"/>
    </location>
</feature>
<evidence type="ECO:0000313" key="4">
    <source>
        <dbReference type="Proteomes" id="UP000324974"/>
    </source>
</evidence>
<reference evidence="4" key="1">
    <citation type="submission" date="2019-08" db="EMBL/GenBank/DDBJ databases">
        <title>Limnoglobus roseus gen. nov., sp. nov., a novel freshwater planctomycete with a giant genome from the family Gemmataceae.</title>
        <authorList>
            <person name="Kulichevskaya I.S."/>
            <person name="Naumoff D.G."/>
            <person name="Miroshnikov K."/>
            <person name="Ivanova A."/>
            <person name="Philippov D.A."/>
            <person name="Hakobyan A."/>
            <person name="Rijpstra I.C."/>
            <person name="Sinninghe Damste J.S."/>
            <person name="Liesack W."/>
            <person name="Dedysh S.N."/>
        </authorList>
    </citation>
    <scope>NUCLEOTIDE SEQUENCE [LARGE SCALE GENOMIC DNA]</scope>
    <source>
        <strain evidence="4">PX52</strain>
    </source>
</reference>
<feature type="region of interest" description="Disordered" evidence="1">
    <location>
        <begin position="69"/>
        <end position="176"/>
    </location>
</feature>
<name>A0A5C1AII4_9BACT</name>
<feature type="compositionally biased region" description="Basic and acidic residues" evidence="1">
    <location>
        <begin position="78"/>
        <end position="96"/>
    </location>
</feature>
<evidence type="ECO:0000256" key="2">
    <source>
        <dbReference type="SAM" id="SignalP"/>
    </source>
</evidence>
<dbReference type="AlphaFoldDB" id="A0A5C1AII4"/>
<dbReference type="KEGG" id="lrs:PX52LOC_04481"/>
<feature type="compositionally biased region" description="Low complexity" evidence="1">
    <location>
        <begin position="97"/>
        <end position="106"/>
    </location>
</feature>
<dbReference type="EMBL" id="CP042425">
    <property type="protein sequence ID" value="QEL17492.1"/>
    <property type="molecule type" value="Genomic_DNA"/>
</dbReference>
<feature type="chain" id="PRO_5022992387" evidence="2">
    <location>
        <begin position="24"/>
        <end position="295"/>
    </location>
</feature>
<proteinExistence type="predicted"/>
<feature type="compositionally biased region" description="Basic and acidic residues" evidence="1">
    <location>
        <begin position="218"/>
        <end position="232"/>
    </location>
</feature>
<keyword evidence="4" id="KW-1185">Reference proteome</keyword>
<feature type="compositionally biased region" description="Basic and acidic residues" evidence="1">
    <location>
        <begin position="154"/>
        <end position="169"/>
    </location>
</feature>
<keyword evidence="2" id="KW-0732">Signal</keyword>
<evidence type="ECO:0000256" key="1">
    <source>
        <dbReference type="SAM" id="MobiDB-lite"/>
    </source>
</evidence>
<dbReference type="InterPro" id="IPR006311">
    <property type="entry name" value="TAT_signal"/>
</dbReference>
<sequence>MISLRKLLTAGGLAAGVLTVSLAADTPTAFAQPPKKDKKDGPGPKDGPKEKAGPKHIADLRKAYDILADVRPAPKKGGPREEEGRRLFDSAKRLYRDAVAAADGDGPPNPEQSAAAHDAARGLKHWISASQTPVPDLPKPPAPPAGPMGDDPWEPARGELRRAKDRLEDATAEGGPIGKEFLDAAKKAYADGRAAYEAKEYDRAADLARAAEAWSHVGEHLGRAADRRDGPDGKAPPPQPERPAGKTPPPPPDGKTPLPPPERRPDAKTPGKETPPAPPPLGEKEPRERPPAPRP</sequence>
<accession>A0A5C1AII4</accession>
<dbReference type="Proteomes" id="UP000324974">
    <property type="component" value="Chromosome"/>
</dbReference>
<feature type="compositionally biased region" description="Pro residues" evidence="1">
    <location>
        <begin position="135"/>
        <end position="146"/>
    </location>
</feature>
<dbReference type="PROSITE" id="PS51318">
    <property type="entry name" value="TAT"/>
    <property type="match status" value="1"/>
</dbReference>
<organism evidence="3 4">
    <name type="scientific">Limnoglobus roseus</name>
    <dbReference type="NCBI Taxonomy" id="2598579"/>
    <lineage>
        <taxon>Bacteria</taxon>
        <taxon>Pseudomonadati</taxon>
        <taxon>Planctomycetota</taxon>
        <taxon>Planctomycetia</taxon>
        <taxon>Gemmatales</taxon>
        <taxon>Gemmataceae</taxon>
        <taxon>Limnoglobus</taxon>
    </lineage>
</organism>
<protein>
    <submittedName>
        <fullName evidence="3">Uncharacterized protein</fullName>
    </submittedName>
</protein>